<name>A0A2K1FQE9_9PROT</name>
<dbReference type="GO" id="GO:0000166">
    <property type="term" value="F:nucleotide binding"/>
    <property type="evidence" value="ECO:0007669"/>
    <property type="project" value="UniProtKB-KW"/>
</dbReference>
<evidence type="ECO:0000313" key="4">
    <source>
        <dbReference type="EMBL" id="PNQ94689.1"/>
    </source>
</evidence>
<proteinExistence type="predicted"/>
<dbReference type="EMBL" id="POWG01000120">
    <property type="protein sequence ID" value="PNQ94689.1"/>
    <property type="molecule type" value="Genomic_DNA"/>
</dbReference>
<comment type="caution">
    <text evidence="4">The sequence shown here is derived from an EMBL/GenBank/DDBJ whole genome shotgun (WGS) entry which is preliminary data.</text>
</comment>
<dbReference type="SUPFAM" id="SSF52210">
    <property type="entry name" value="Succinyl-CoA synthetase domains"/>
    <property type="match status" value="1"/>
</dbReference>
<gene>
    <name evidence="4" type="primary">sucC</name>
    <name evidence="4" type="ORF">C1S70_32990</name>
</gene>
<evidence type="ECO:0000256" key="1">
    <source>
        <dbReference type="ARBA" id="ARBA00022532"/>
    </source>
</evidence>
<dbReference type="PANTHER" id="PTHR11815:SF10">
    <property type="entry name" value="SUCCINATE--COA LIGASE [GDP-FORMING] SUBUNIT BETA, MITOCHONDRIAL"/>
    <property type="match status" value="1"/>
</dbReference>
<geneLocation type="plasmid" evidence="4">
    <name>p92unnamed</name>
</geneLocation>
<organism evidence="4 5">
    <name type="scientific">Azospirillum argentinense</name>
    <dbReference type="NCBI Taxonomy" id="2970906"/>
    <lineage>
        <taxon>Bacteria</taxon>
        <taxon>Pseudomonadati</taxon>
        <taxon>Pseudomonadota</taxon>
        <taxon>Alphaproteobacteria</taxon>
        <taxon>Rhodospirillales</taxon>
        <taxon>Azospirillaceae</taxon>
        <taxon>Azospirillum</taxon>
    </lineage>
</organism>
<reference evidence="4 5" key="1">
    <citation type="submission" date="2018-01" db="EMBL/GenBank/DDBJ databases">
        <title>Whole genome sequence of Azospirillum brasilense REC3 isolated from strawberry roots.</title>
        <authorList>
            <person name="Fontana C.A."/>
            <person name="Salazar S.M."/>
            <person name="Bassi D."/>
            <person name="Puglisi E."/>
            <person name="Lovaisa N.C."/>
            <person name="Toffoli L.M."/>
            <person name="Pedraza R."/>
            <person name="Cocconcelli P.S."/>
        </authorList>
    </citation>
    <scope>NUCLEOTIDE SEQUENCE [LARGE SCALE GENOMIC DNA]</scope>
    <source>
        <strain evidence="4 5">REC3</strain>
        <plasmid evidence="4">p92unnamed</plasmid>
    </source>
</reference>
<dbReference type="GO" id="GO:0006099">
    <property type="term" value="P:tricarboxylic acid cycle"/>
    <property type="evidence" value="ECO:0007669"/>
    <property type="project" value="UniProtKB-KW"/>
</dbReference>
<dbReference type="EC" id="6.2.1.5" evidence="4"/>
<keyword evidence="4" id="KW-0436">Ligase</keyword>
<feature type="non-terminal residue" evidence="4">
    <location>
        <position position="1"/>
    </location>
</feature>
<dbReference type="InterPro" id="IPR016102">
    <property type="entry name" value="Succinyl-CoA_synth-like"/>
</dbReference>
<keyword evidence="1" id="KW-0816">Tricarboxylic acid cycle</keyword>
<dbReference type="InterPro" id="IPR005811">
    <property type="entry name" value="SUCC_ACL_C"/>
</dbReference>
<dbReference type="PANTHER" id="PTHR11815">
    <property type="entry name" value="SUCCINYL-COA SYNTHETASE BETA CHAIN"/>
    <property type="match status" value="1"/>
</dbReference>
<evidence type="ECO:0000256" key="2">
    <source>
        <dbReference type="ARBA" id="ARBA00022741"/>
    </source>
</evidence>
<dbReference type="Gene3D" id="3.40.50.261">
    <property type="entry name" value="Succinyl-CoA synthetase domains"/>
    <property type="match status" value="1"/>
</dbReference>
<dbReference type="GO" id="GO:0005829">
    <property type="term" value="C:cytosol"/>
    <property type="evidence" value="ECO:0007669"/>
    <property type="project" value="TreeGrafter"/>
</dbReference>
<protein>
    <submittedName>
        <fullName evidence="4">Succinate--CoA ligase subunit beta</fullName>
        <ecNumber evidence="4">6.2.1.5</ecNumber>
    </submittedName>
</protein>
<dbReference type="GO" id="GO:0042709">
    <property type="term" value="C:succinate-CoA ligase complex"/>
    <property type="evidence" value="ECO:0007669"/>
    <property type="project" value="TreeGrafter"/>
</dbReference>
<dbReference type="GO" id="GO:0004775">
    <property type="term" value="F:succinate-CoA ligase (ADP-forming) activity"/>
    <property type="evidence" value="ECO:0007669"/>
    <property type="project" value="UniProtKB-EC"/>
</dbReference>
<keyword evidence="2" id="KW-0547">Nucleotide-binding</keyword>
<evidence type="ECO:0000259" key="3">
    <source>
        <dbReference type="Pfam" id="PF00549"/>
    </source>
</evidence>
<keyword evidence="4" id="KW-0614">Plasmid</keyword>
<dbReference type="Pfam" id="PF00549">
    <property type="entry name" value="Ligase_CoA"/>
    <property type="match status" value="1"/>
</dbReference>
<dbReference type="AlphaFoldDB" id="A0A2K1FQE9"/>
<accession>A0A2K1FQE9</accession>
<feature type="domain" description="ATP-citrate synthase/succinyl-CoA ligase C-terminal" evidence="3">
    <location>
        <begin position="2"/>
        <end position="83"/>
    </location>
</feature>
<sequence length="90" mass="9375">AAFKLILSDPNVEGILVNIFGGIMRCDVIAEGVVTAARDVKLHVPLVVRLEGTNVELGKKILAESGLPILSADNLADAADKVVKAVKEAA</sequence>
<dbReference type="GO" id="GO:0006104">
    <property type="term" value="P:succinyl-CoA metabolic process"/>
    <property type="evidence" value="ECO:0007669"/>
    <property type="project" value="TreeGrafter"/>
</dbReference>
<dbReference type="Proteomes" id="UP000236268">
    <property type="component" value="Unassembled WGS sequence"/>
</dbReference>
<evidence type="ECO:0000313" key="5">
    <source>
        <dbReference type="Proteomes" id="UP000236268"/>
    </source>
</evidence>